<dbReference type="EMBL" id="BKCJ011754611">
    <property type="protein sequence ID" value="GFD50223.1"/>
    <property type="molecule type" value="Genomic_DNA"/>
</dbReference>
<reference evidence="1" key="1">
    <citation type="journal article" date="2019" name="Sci. Rep.">
        <title>Draft genome of Tanacetum cinerariifolium, the natural source of mosquito coil.</title>
        <authorList>
            <person name="Yamashiro T."/>
            <person name="Shiraishi A."/>
            <person name="Satake H."/>
            <person name="Nakayama K."/>
        </authorList>
    </citation>
    <scope>NUCLEOTIDE SEQUENCE</scope>
</reference>
<gene>
    <name evidence="1" type="ORF">Tci_922192</name>
</gene>
<feature type="non-terminal residue" evidence="1">
    <location>
        <position position="36"/>
    </location>
</feature>
<dbReference type="AlphaFoldDB" id="A0A699WST6"/>
<evidence type="ECO:0000313" key="1">
    <source>
        <dbReference type="EMBL" id="GFD50223.1"/>
    </source>
</evidence>
<protein>
    <submittedName>
        <fullName evidence="1">Uncharacterized protein</fullName>
    </submittedName>
</protein>
<organism evidence="1">
    <name type="scientific">Tanacetum cinerariifolium</name>
    <name type="common">Dalmatian daisy</name>
    <name type="synonym">Chrysanthemum cinerariifolium</name>
    <dbReference type="NCBI Taxonomy" id="118510"/>
    <lineage>
        <taxon>Eukaryota</taxon>
        <taxon>Viridiplantae</taxon>
        <taxon>Streptophyta</taxon>
        <taxon>Embryophyta</taxon>
        <taxon>Tracheophyta</taxon>
        <taxon>Spermatophyta</taxon>
        <taxon>Magnoliopsida</taxon>
        <taxon>eudicotyledons</taxon>
        <taxon>Gunneridae</taxon>
        <taxon>Pentapetalae</taxon>
        <taxon>asterids</taxon>
        <taxon>campanulids</taxon>
        <taxon>Asterales</taxon>
        <taxon>Asteraceae</taxon>
        <taxon>Asteroideae</taxon>
        <taxon>Anthemideae</taxon>
        <taxon>Anthemidinae</taxon>
        <taxon>Tanacetum</taxon>
    </lineage>
</organism>
<accession>A0A699WST6</accession>
<sequence length="36" mass="3736">MSKGYTDENVHTQRAELCTDPMHAADCGLAGVATAA</sequence>
<proteinExistence type="predicted"/>
<name>A0A699WST6_TANCI</name>
<comment type="caution">
    <text evidence="1">The sequence shown here is derived from an EMBL/GenBank/DDBJ whole genome shotgun (WGS) entry which is preliminary data.</text>
</comment>